<name>A0A0E0E6Y8_9ORYZ</name>
<organism evidence="1">
    <name type="scientific">Oryza meridionalis</name>
    <dbReference type="NCBI Taxonomy" id="40149"/>
    <lineage>
        <taxon>Eukaryota</taxon>
        <taxon>Viridiplantae</taxon>
        <taxon>Streptophyta</taxon>
        <taxon>Embryophyta</taxon>
        <taxon>Tracheophyta</taxon>
        <taxon>Spermatophyta</taxon>
        <taxon>Magnoliopsida</taxon>
        <taxon>Liliopsida</taxon>
        <taxon>Poales</taxon>
        <taxon>Poaceae</taxon>
        <taxon>BOP clade</taxon>
        <taxon>Oryzoideae</taxon>
        <taxon>Oryzeae</taxon>
        <taxon>Oryzinae</taxon>
        <taxon>Oryza</taxon>
    </lineage>
</organism>
<reference evidence="1" key="2">
    <citation type="submission" date="2018-05" db="EMBL/GenBank/DDBJ databases">
        <title>OmerRS3 (Oryza meridionalis Reference Sequence Version 3).</title>
        <authorList>
            <person name="Zhang J."/>
            <person name="Kudrna D."/>
            <person name="Lee S."/>
            <person name="Talag J."/>
            <person name="Welchert J."/>
            <person name="Wing R.A."/>
        </authorList>
    </citation>
    <scope>NUCLEOTIDE SEQUENCE [LARGE SCALE GENOMIC DNA]</scope>
    <source>
        <strain evidence="1">cv. OR44</strain>
    </source>
</reference>
<dbReference type="EnsemblPlants" id="OMERI07G00510.1">
    <property type="protein sequence ID" value="OMERI07G00510.1"/>
    <property type="gene ID" value="OMERI07G00510"/>
</dbReference>
<evidence type="ECO:0000313" key="1">
    <source>
        <dbReference type="EnsemblPlants" id="OMERI07G00510.1"/>
    </source>
</evidence>
<accession>A0A0E0E6Y8</accession>
<dbReference type="AlphaFoldDB" id="A0A0E0E6Y8"/>
<dbReference type="Proteomes" id="UP000008021">
    <property type="component" value="Chromosome 7"/>
</dbReference>
<protein>
    <submittedName>
        <fullName evidence="1">Uncharacterized protein</fullName>
    </submittedName>
</protein>
<dbReference type="HOGENOM" id="CLU_2350299_0_0_1"/>
<keyword evidence="2" id="KW-1185">Reference proteome</keyword>
<sequence>MATRDCLLFKVHLAGELLVGGGRNQVLGGRRWSSKGSRIWRFRRQRRRCTDGDASTTITSDRSLSFLINKYSKLTSPTMEEKLQRLLLRVQIILEEA</sequence>
<reference evidence="1" key="1">
    <citation type="submission" date="2015-04" db="UniProtKB">
        <authorList>
            <consortium name="EnsemblPlants"/>
        </authorList>
    </citation>
    <scope>IDENTIFICATION</scope>
</reference>
<proteinExistence type="predicted"/>
<evidence type="ECO:0000313" key="2">
    <source>
        <dbReference type="Proteomes" id="UP000008021"/>
    </source>
</evidence>
<dbReference type="Gramene" id="OMERI07G00510.1">
    <property type="protein sequence ID" value="OMERI07G00510.1"/>
    <property type="gene ID" value="OMERI07G00510"/>
</dbReference>